<dbReference type="InterPro" id="IPR011051">
    <property type="entry name" value="RmlC_Cupin_sf"/>
</dbReference>
<accession>A0AAJ1W330</accession>
<evidence type="ECO:0000313" key="2">
    <source>
        <dbReference type="EMBL" id="MDP7734614.1"/>
    </source>
</evidence>
<dbReference type="PANTHER" id="PTHR36156:SF2">
    <property type="entry name" value="CUPIN TYPE-2 DOMAIN-CONTAINING PROTEIN"/>
    <property type="match status" value="1"/>
</dbReference>
<evidence type="ECO:0000313" key="4">
    <source>
        <dbReference type="Proteomes" id="UP001229081"/>
    </source>
</evidence>
<dbReference type="InterPro" id="IPR047142">
    <property type="entry name" value="OryJ/VirC-like"/>
</dbReference>
<gene>
    <name evidence="1" type="ORF">MPRG_29250</name>
    <name evidence="2" type="ORF">QXL92_07645</name>
</gene>
<dbReference type="Proteomes" id="UP000465240">
    <property type="component" value="Unassembled WGS sequence"/>
</dbReference>
<evidence type="ECO:0000313" key="1">
    <source>
        <dbReference type="EMBL" id="GFG79649.1"/>
    </source>
</evidence>
<comment type="caution">
    <text evidence="2">The sequence shown here is derived from an EMBL/GenBank/DDBJ whole genome shotgun (WGS) entry which is preliminary data.</text>
</comment>
<dbReference type="AlphaFoldDB" id="A0AAJ1W330"/>
<organism evidence="2 4">
    <name type="scientific">Mycobacterium paragordonae</name>
    <dbReference type="NCBI Taxonomy" id="1389713"/>
    <lineage>
        <taxon>Bacteria</taxon>
        <taxon>Bacillati</taxon>
        <taxon>Actinomycetota</taxon>
        <taxon>Actinomycetes</taxon>
        <taxon>Mycobacteriales</taxon>
        <taxon>Mycobacteriaceae</taxon>
        <taxon>Mycobacterium</taxon>
    </lineage>
</organism>
<evidence type="ECO:0000313" key="3">
    <source>
        <dbReference type="Proteomes" id="UP000465240"/>
    </source>
</evidence>
<sequence>MSEDSARAFVSLPEGSQGPLSAPGGRLLVTGVDAAGRSCAEQDGPVTLDGFPGFEGILYSVLYATPSAPAISHGGRSADTLDLGVPPGTINWKIIDYGPGVAFSMHHTDTVDLDLVLSGSVELILDDGAHPLKAGDAAVVTGVDHVWRTGPDGCRLSVMSVGVAAATSSTAT</sequence>
<keyword evidence="3" id="KW-1185">Reference proteome</keyword>
<proteinExistence type="predicted"/>
<reference evidence="2" key="3">
    <citation type="submission" date="2023-06" db="EMBL/GenBank/DDBJ databases">
        <title>Identification of two novel mycobacterium reveal diversities and complexities of Mycobacterium gordonae clade.</title>
        <authorList>
            <person name="Matsumoto Y."/>
            <person name="Nakamura S."/>
            <person name="Motooka D."/>
            <person name="Fukushima K."/>
        </authorList>
    </citation>
    <scope>NUCLEOTIDE SEQUENCE</scope>
    <source>
        <strain evidence="2">TY812</strain>
    </source>
</reference>
<reference evidence="1" key="2">
    <citation type="submission" date="2020-02" db="EMBL/GenBank/DDBJ databases">
        <authorList>
            <person name="Matsumoto Y."/>
            <person name="Kinjo T."/>
            <person name="Motooka D."/>
            <person name="Nabeya D."/>
            <person name="Jung N."/>
            <person name="Uechi K."/>
            <person name="Horii T."/>
            <person name="Iida T."/>
            <person name="Fujita J."/>
            <person name="Nakamura S."/>
        </authorList>
    </citation>
    <scope>NUCLEOTIDE SEQUENCE</scope>
    <source>
        <strain evidence="1">JCM 18565</strain>
    </source>
</reference>
<dbReference type="RefSeq" id="WP_242460457.1">
    <property type="nucleotide sequence ID" value="NZ_BLKX01000001.1"/>
</dbReference>
<reference evidence="1 3" key="1">
    <citation type="journal article" date="2019" name="Emerg. Microbes Infect.">
        <title>Comprehensive subspecies identification of 175 nontuberculous mycobacteria species based on 7547 genomic profiles.</title>
        <authorList>
            <person name="Matsumoto Y."/>
            <person name="Kinjo T."/>
            <person name="Motooka D."/>
            <person name="Nabeya D."/>
            <person name="Jung N."/>
            <person name="Uechi K."/>
            <person name="Horii T."/>
            <person name="Iida T."/>
            <person name="Fujita J."/>
            <person name="Nakamura S."/>
        </authorList>
    </citation>
    <scope>NUCLEOTIDE SEQUENCE [LARGE SCALE GENOMIC DNA]</scope>
    <source>
        <strain evidence="1 3">JCM 18565</strain>
    </source>
</reference>
<dbReference type="Gene3D" id="2.60.120.10">
    <property type="entry name" value="Jelly Rolls"/>
    <property type="match status" value="1"/>
</dbReference>
<name>A0AAJ1W330_9MYCO</name>
<dbReference type="Proteomes" id="UP001229081">
    <property type="component" value="Unassembled WGS sequence"/>
</dbReference>
<dbReference type="EMBL" id="JAUFSA010000001">
    <property type="protein sequence ID" value="MDP7734614.1"/>
    <property type="molecule type" value="Genomic_DNA"/>
</dbReference>
<dbReference type="EMBL" id="BLKX01000001">
    <property type="protein sequence ID" value="GFG79649.1"/>
    <property type="molecule type" value="Genomic_DNA"/>
</dbReference>
<protein>
    <submittedName>
        <fullName evidence="2">Cupin domain-containing protein</fullName>
    </submittedName>
</protein>
<dbReference type="PANTHER" id="PTHR36156">
    <property type="entry name" value="SLR2101 PROTEIN"/>
    <property type="match status" value="1"/>
</dbReference>
<dbReference type="SUPFAM" id="SSF51182">
    <property type="entry name" value="RmlC-like cupins"/>
    <property type="match status" value="1"/>
</dbReference>
<dbReference type="InterPro" id="IPR014710">
    <property type="entry name" value="RmlC-like_jellyroll"/>
</dbReference>